<comment type="similarity">
    <text evidence="6">Belongs to the sigma-70 factor family. SigI subfamily.</text>
</comment>
<gene>
    <name evidence="6 8" type="primary">sigI</name>
    <name evidence="8" type="ORF">BR63_11640</name>
</gene>
<dbReference type="NCBIfam" id="NF006175">
    <property type="entry name" value="PRK08311.2-3"/>
    <property type="match status" value="1"/>
</dbReference>
<comment type="function">
    <text evidence="6">Sigma factors are initiation factors that promote the attachment of RNA polymerase to specific initiation sites and are then released.</text>
</comment>
<evidence type="ECO:0000256" key="5">
    <source>
        <dbReference type="ARBA" id="ARBA00023163"/>
    </source>
</evidence>
<sequence length="259" mass="30424">MRQEGMENIIRRIQSGNQALREELIYYYRSNILEIAAGVCGRKLEWENDDELSISLLAFNEAIDTYNPSYGKEFHNYARLVIKSRLIDHFRKEARHKHLPLEELNEDNIVVQKWEVESAWKKYNEEQLALERAEEMALFQKMLQSFGISFCQLEISCPKHQDTREILIEIAELIASRKDFIEYVNRNKQLPLKELSLVSGISKKVIKRGRQYIIAVFLIISNMEFKHLRSFFSLPCKNYSNTESAKKQVSGWKGGVRDE</sequence>
<evidence type="ECO:0000256" key="4">
    <source>
        <dbReference type="ARBA" id="ARBA00023125"/>
    </source>
</evidence>
<dbReference type="InterPro" id="IPR013325">
    <property type="entry name" value="RNA_pol_sigma_r2"/>
</dbReference>
<feature type="domain" description="RNA polymerase sigma-70 region 2" evidence="7">
    <location>
        <begin position="27"/>
        <end position="95"/>
    </location>
</feature>
<accession>A0A7G6E4A2</accession>
<organism evidence="8 9">
    <name type="scientific">Thermanaerosceptrum fracticalcis</name>
    <dbReference type="NCBI Taxonomy" id="1712410"/>
    <lineage>
        <taxon>Bacteria</taxon>
        <taxon>Bacillati</taxon>
        <taxon>Bacillota</taxon>
        <taxon>Clostridia</taxon>
        <taxon>Eubacteriales</taxon>
        <taxon>Peptococcaceae</taxon>
        <taxon>Thermanaerosceptrum</taxon>
    </lineage>
</organism>
<dbReference type="PIRSF" id="PIRSF038953">
    <property type="entry name" value="SigI"/>
    <property type="match status" value="1"/>
</dbReference>
<protein>
    <recommendedName>
        <fullName evidence="6">RNA polymerase sigma factor SigI</fullName>
    </recommendedName>
</protein>
<evidence type="ECO:0000256" key="6">
    <source>
        <dbReference type="HAMAP-Rule" id="MF_02064"/>
    </source>
</evidence>
<dbReference type="InterPro" id="IPR007627">
    <property type="entry name" value="RNA_pol_sigma70_r2"/>
</dbReference>
<dbReference type="GO" id="GO:0005737">
    <property type="term" value="C:cytoplasm"/>
    <property type="evidence" value="ECO:0007669"/>
    <property type="project" value="UniProtKB-SubCell"/>
</dbReference>
<evidence type="ECO:0000259" key="7">
    <source>
        <dbReference type="Pfam" id="PF04542"/>
    </source>
</evidence>
<keyword evidence="3 6" id="KW-0731">Sigma factor</keyword>
<keyword evidence="6" id="KW-0346">Stress response</keyword>
<evidence type="ECO:0000256" key="2">
    <source>
        <dbReference type="ARBA" id="ARBA00023015"/>
    </source>
</evidence>
<comment type="subunit">
    <text evidence="6">Interacts with RsgI.</text>
</comment>
<evidence type="ECO:0000256" key="1">
    <source>
        <dbReference type="ARBA" id="ARBA00022490"/>
    </source>
</evidence>
<keyword evidence="1 6" id="KW-0963">Cytoplasm</keyword>
<dbReference type="GO" id="GO:0003677">
    <property type="term" value="F:DNA binding"/>
    <property type="evidence" value="ECO:0007669"/>
    <property type="project" value="UniProtKB-UniRule"/>
</dbReference>
<dbReference type="AlphaFoldDB" id="A0A7G6E4A2"/>
<dbReference type="HAMAP" id="MF_02064">
    <property type="entry name" value="Sigma70_SigI"/>
    <property type="match status" value="1"/>
</dbReference>
<evidence type="ECO:0000256" key="3">
    <source>
        <dbReference type="ARBA" id="ARBA00023082"/>
    </source>
</evidence>
<keyword evidence="9" id="KW-1185">Reference proteome</keyword>
<evidence type="ECO:0000313" key="8">
    <source>
        <dbReference type="EMBL" id="QNB46906.1"/>
    </source>
</evidence>
<dbReference type="PANTHER" id="PTHR30385:SF6">
    <property type="entry name" value="RNA POLYMERASE SIGMA FACTOR SIGI"/>
    <property type="match status" value="1"/>
</dbReference>
<comment type="activity regulation">
    <text evidence="6">Negatively regulated by the anti-sigma-I factor RsgI.</text>
</comment>
<feature type="short sequence motif" description="Polymerase core binding" evidence="6">
    <location>
        <begin position="50"/>
        <end position="63"/>
    </location>
</feature>
<dbReference type="Proteomes" id="UP000515847">
    <property type="component" value="Chromosome"/>
</dbReference>
<dbReference type="SUPFAM" id="SSF88946">
    <property type="entry name" value="Sigma2 domain of RNA polymerase sigma factors"/>
    <property type="match status" value="1"/>
</dbReference>
<proteinExistence type="inferred from homology"/>
<evidence type="ECO:0000313" key="9">
    <source>
        <dbReference type="Proteomes" id="UP000515847"/>
    </source>
</evidence>
<dbReference type="Gene3D" id="1.10.1740.10">
    <property type="match status" value="1"/>
</dbReference>
<dbReference type="PANTHER" id="PTHR30385">
    <property type="entry name" value="SIGMA FACTOR F FLAGELLAR"/>
    <property type="match status" value="1"/>
</dbReference>
<reference evidence="8 9" key="1">
    <citation type="journal article" date="2019" name="Front. Microbiol.">
        <title>Thermoanaerosceptrum fracticalcis gen. nov. sp. nov., a Novel Fumarate-Fermenting Microorganism From a Deep Fractured Carbonate Aquifer of the US Great Basin.</title>
        <authorList>
            <person name="Hamilton-Brehm S.D."/>
            <person name="Stewart L.E."/>
            <person name="Zavarin M."/>
            <person name="Caldwell M."/>
            <person name="Lawson P.A."/>
            <person name="Onstott T.C."/>
            <person name="Grzymski J."/>
            <person name="Neveux I."/>
            <person name="Lollar B.S."/>
            <person name="Russell C.E."/>
            <person name="Moser D.P."/>
        </authorList>
    </citation>
    <scope>NUCLEOTIDE SEQUENCE [LARGE SCALE GENOMIC DNA]</scope>
    <source>
        <strain evidence="8 9">DRI-13</strain>
    </source>
</reference>
<feature type="DNA-binding region" description="H-T-H motif" evidence="6">
    <location>
        <begin position="192"/>
        <end position="211"/>
    </location>
</feature>
<dbReference type="NCBIfam" id="TIGR02895">
    <property type="entry name" value="spore_sigI"/>
    <property type="match status" value="1"/>
</dbReference>
<dbReference type="Pfam" id="PF04542">
    <property type="entry name" value="Sigma70_r2"/>
    <property type="match status" value="1"/>
</dbReference>
<dbReference type="OrthoDB" id="3190733at2"/>
<keyword evidence="4 6" id="KW-0238">DNA-binding</keyword>
<name>A0A7G6E4A2_THEFR</name>
<dbReference type="KEGG" id="tfr:BR63_11640"/>
<dbReference type="GO" id="GO:0016987">
    <property type="term" value="F:sigma factor activity"/>
    <property type="evidence" value="ECO:0007669"/>
    <property type="project" value="UniProtKB-UniRule"/>
</dbReference>
<keyword evidence="5 6" id="KW-0804">Transcription</keyword>
<dbReference type="InterPro" id="IPR014244">
    <property type="entry name" value="RNA_pol_sigma-I"/>
</dbReference>
<dbReference type="RefSeq" id="WP_051965436.1">
    <property type="nucleotide sequence ID" value="NZ_CP045798.1"/>
</dbReference>
<comment type="subcellular location">
    <subcellularLocation>
        <location evidence="6">Cytoplasm</location>
    </subcellularLocation>
</comment>
<keyword evidence="2 6" id="KW-0805">Transcription regulation</keyword>
<dbReference type="GO" id="GO:0006352">
    <property type="term" value="P:DNA-templated transcription initiation"/>
    <property type="evidence" value="ECO:0007669"/>
    <property type="project" value="UniProtKB-UniRule"/>
</dbReference>
<dbReference type="EMBL" id="CP045798">
    <property type="protein sequence ID" value="QNB46906.1"/>
    <property type="molecule type" value="Genomic_DNA"/>
</dbReference>